<gene>
    <name evidence="1" type="ORF">ERS007739_00728</name>
</gene>
<name>A0A916L8I7_MYCTX</name>
<sequence length="29" mass="3124">MVAQRQSLCTGNGFGGYHALCLGDVRQLQ</sequence>
<organism evidence="1 2">
    <name type="scientific">Mycobacterium tuberculosis</name>
    <dbReference type="NCBI Taxonomy" id="1773"/>
    <lineage>
        <taxon>Bacteria</taxon>
        <taxon>Bacillati</taxon>
        <taxon>Actinomycetota</taxon>
        <taxon>Actinomycetes</taxon>
        <taxon>Mycobacteriales</taxon>
        <taxon>Mycobacteriaceae</taxon>
        <taxon>Mycobacterium</taxon>
        <taxon>Mycobacterium tuberculosis complex</taxon>
    </lineage>
</organism>
<dbReference type="AlphaFoldDB" id="A0A916L8I7"/>
<dbReference type="EMBL" id="CSBK01000229">
    <property type="protein sequence ID" value="COX12763.1"/>
    <property type="molecule type" value="Genomic_DNA"/>
</dbReference>
<comment type="caution">
    <text evidence="1">The sequence shown here is derived from an EMBL/GenBank/DDBJ whole genome shotgun (WGS) entry which is preliminary data.</text>
</comment>
<evidence type="ECO:0000313" key="1">
    <source>
        <dbReference type="EMBL" id="COX12763.1"/>
    </source>
</evidence>
<accession>A0A916L8I7</accession>
<protein>
    <submittedName>
        <fullName evidence="1">Uncharacterized protein</fullName>
    </submittedName>
</protein>
<reference evidence="2" key="1">
    <citation type="submission" date="2015-03" db="EMBL/GenBank/DDBJ databases">
        <authorList>
            <consortium name="Pathogen Informatics"/>
        </authorList>
    </citation>
    <scope>NUCLEOTIDE SEQUENCE [LARGE SCALE GENOMIC DNA]</scope>
    <source>
        <strain evidence="2">N09902308</strain>
    </source>
</reference>
<evidence type="ECO:0000313" key="2">
    <source>
        <dbReference type="Proteomes" id="UP000039021"/>
    </source>
</evidence>
<proteinExistence type="predicted"/>
<dbReference type="Proteomes" id="UP000039021">
    <property type="component" value="Unassembled WGS sequence"/>
</dbReference>